<name>A0A8S3EYA3_9BILA</name>
<gene>
    <name evidence="1" type="ORF">GIL414_LOCUS62293</name>
</gene>
<protein>
    <submittedName>
        <fullName evidence="1">Uncharacterized protein</fullName>
    </submittedName>
</protein>
<evidence type="ECO:0000313" key="2">
    <source>
        <dbReference type="Proteomes" id="UP000681720"/>
    </source>
</evidence>
<dbReference type="AlphaFoldDB" id="A0A8S3EYA3"/>
<reference evidence="1" key="1">
    <citation type="submission" date="2021-02" db="EMBL/GenBank/DDBJ databases">
        <authorList>
            <person name="Nowell W R."/>
        </authorList>
    </citation>
    <scope>NUCLEOTIDE SEQUENCE</scope>
</reference>
<organism evidence="1 2">
    <name type="scientific">Rotaria magnacalcarata</name>
    <dbReference type="NCBI Taxonomy" id="392030"/>
    <lineage>
        <taxon>Eukaryota</taxon>
        <taxon>Metazoa</taxon>
        <taxon>Spiralia</taxon>
        <taxon>Gnathifera</taxon>
        <taxon>Rotifera</taxon>
        <taxon>Eurotatoria</taxon>
        <taxon>Bdelloidea</taxon>
        <taxon>Philodinida</taxon>
        <taxon>Philodinidae</taxon>
        <taxon>Rotaria</taxon>
    </lineage>
</organism>
<feature type="non-terminal residue" evidence="1">
    <location>
        <position position="29"/>
    </location>
</feature>
<comment type="caution">
    <text evidence="1">The sequence shown here is derived from an EMBL/GenBank/DDBJ whole genome shotgun (WGS) entry which is preliminary data.</text>
</comment>
<dbReference type="EMBL" id="CAJOBJ010249954">
    <property type="protein sequence ID" value="CAF5092449.1"/>
    <property type="molecule type" value="Genomic_DNA"/>
</dbReference>
<sequence length="29" mass="3608">MGIRAVRFKFRWEQQSPIEWSKYPSDDHL</sequence>
<evidence type="ECO:0000313" key="1">
    <source>
        <dbReference type="EMBL" id="CAF5092449.1"/>
    </source>
</evidence>
<dbReference type="Proteomes" id="UP000681720">
    <property type="component" value="Unassembled WGS sequence"/>
</dbReference>
<proteinExistence type="predicted"/>
<accession>A0A8S3EYA3</accession>